<comment type="caution">
    <text evidence="1">The sequence shown here is derived from an EMBL/GenBank/DDBJ whole genome shotgun (WGS) entry which is preliminary data.</text>
</comment>
<dbReference type="Proteomes" id="UP001521785">
    <property type="component" value="Unassembled WGS sequence"/>
</dbReference>
<organism evidence="1 2">
    <name type="scientific">Paraconiothyrium brasiliense</name>
    <dbReference type="NCBI Taxonomy" id="300254"/>
    <lineage>
        <taxon>Eukaryota</taxon>
        <taxon>Fungi</taxon>
        <taxon>Dikarya</taxon>
        <taxon>Ascomycota</taxon>
        <taxon>Pezizomycotina</taxon>
        <taxon>Dothideomycetes</taxon>
        <taxon>Pleosporomycetidae</taxon>
        <taxon>Pleosporales</taxon>
        <taxon>Massarineae</taxon>
        <taxon>Didymosphaeriaceae</taxon>
        <taxon>Paraconiothyrium</taxon>
    </lineage>
</organism>
<dbReference type="EMBL" id="JAKJXO020000004">
    <property type="protein sequence ID" value="KAL1606535.1"/>
    <property type="molecule type" value="Genomic_DNA"/>
</dbReference>
<gene>
    <name evidence="1" type="ORF">SLS60_003940</name>
</gene>
<accession>A0ABR3RQ24</accession>
<evidence type="ECO:0000313" key="1">
    <source>
        <dbReference type="EMBL" id="KAL1606535.1"/>
    </source>
</evidence>
<evidence type="ECO:0000313" key="2">
    <source>
        <dbReference type="Proteomes" id="UP001521785"/>
    </source>
</evidence>
<protein>
    <submittedName>
        <fullName evidence="1">Uncharacterized protein</fullName>
    </submittedName>
</protein>
<name>A0ABR3RQ24_9PLEO</name>
<keyword evidence="2" id="KW-1185">Reference proteome</keyword>
<proteinExistence type="predicted"/>
<sequence>MPDTTPDSSRPSIADFEVCYNANTISEAQVWDIVARWQGLREFQHLYVNSNVNAKFSGSPLVSMWDSTEGNIEDSPEILNIVDLARKGKSAVGNIDQTKFSLSFSAAATVRFYKALTNYWLATEAKKLAHQCSYTLLSSSLCLWERVQYIFDDRSGLQESLDVLEVYDFVCQFLCKHIDHVDKDSLDHWLYEQDWFMNEDLYFDNGYFITQLGAHLSPPDILELLFLTSVWEENEDGHRQTWSREKRRTYLQARGSFDSFAADHLVNDAGVAVMAPVIFFAVEHVEDACELQLREAFPEIRPRNIAVAWEQYRRTLWLPQLRGQFGSMSPRPLLAFITEVVESLKDDGSGLRRIA</sequence>
<reference evidence="1 2" key="1">
    <citation type="submission" date="2024-02" db="EMBL/GenBank/DDBJ databases">
        <title>De novo assembly and annotation of 12 fungi associated with fruit tree decline syndrome in Ontario, Canada.</title>
        <authorList>
            <person name="Sulman M."/>
            <person name="Ellouze W."/>
            <person name="Ilyukhin E."/>
        </authorList>
    </citation>
    <scope>NUCLEOTIDE SEQUENCE [LARGE SCALE GENOMIC DNA]</scope>
    <source>
        <strain evidence="1 2">M42-189</strain>
    </source>
</reference>